<protein>
    <submittedName>
        <fullName evidence="6">Membrane ancor connecting MutS2 with cell-division Z-ring</fullName>
    </submittedName>
</protein>
<dbReference type="PANTHER" id="PTHR37306:SF1">
    <property type="entry name" value="COLICIN V PRODUCTION PROTEIN"/>
    <property type="match status" value="1"/>
</dbReference>
<gene>
    <name evidence="6" type="ORF">FC80_GL001184</name>
</gene>
<accession>A0A0R2CPG4</accession>
<evidence type="ECO:0000256" key="1">
    <source>
        <dbReference type="ARBA" id="ARBA00004141"/>
    </source>
</evidence>
<keyword evidence="2 5" id="KW-0812">Transmembrane</keyword>
<dbReference type="RefSeq" id="WP_083486947.1">
    <property type="nucleotide sequence ID" value="NZ_AYZE01000015.1"/>
</dbReference>
<feature type="transmembrane region" description="Helical" evidence="5">
    <location>
        <begin position="6"/>
        <end position="23"/>
    </location>
</feature>
<dbReference type="GO" id="GO:0009403">
    <property type="term" value="P:toxin biosynthetic process"/>
    <property type="evidence" value="ECO:0007669"/>
    <property type="project" value="InterPro"/>
</dbReference>
<dbReference type="AlphaFoldDB" id="A0A0R2CPG4"/>
<dbReference type="InterPro" id="IPR003825">
    <property type="entry name" value="Colicin-V_CvpA"/>
</dbReference>
<dbReference type="Proteomes" id="UP000051131">
    <property type="component" value="Unassembled WGS sequence"/>
</dbReference>
<comment type="caution">
    <text evidence="6">The sequence shown here is derived from an EMBL/GenBank/DDBJ whole genome shotgun (WGS) entry which is preliminary data.</text>
</comment>
<feature type="transmembrane region" description="Helical" evidence="5">
    <location>
        <begin position="78"/>
        <end position="96"/>
    </location>
</feature>
<proteinExistence type="predicted"/>
<dbReference type="STRING" id="1423729.FC80_GL001184"/>
<evidence type="ECO:0000313" key="6">
    <source>
        <dbReference type="EMBL" id="KRM90283.1"/>
    </source>
</evidence>
<evidence type="ECO:0000256" key="2">
    <source>
        <dbReference type="ARBA" id="ARBA00022692"/>
    </source>
</evidence>
<reference evidence="6 7" key="1">
    <citation type="journal article" date="2015" name="Genome Announc.">
        <title>Expanding the biotechnology potential of lactobacilli through comparative genomics of 213 strains and associated genera.</title>
        <authorList>
            <person name="Sun Z."/>
            <person name="Harris H.M."/>
            <person name="McCann A."/>
            <person name="Guo C."/>
            <person name="Argimon S."/>
            <person name="Zhang W."/>
            <person name="Yang X."/>
            <person name="Jeffery I.B."/>
            <person name="Cooney J.C."/>
            <person name="Kagawa T.F."/>
            <person name="Liu W."/>
            <person name="Song Y."/>
            <person name="Salvetti E."/>
            <person name="Wrobel A."/>
            <person name="Rasinkangas P."/>
            <person name="Parkhill J."/>
            <person name="Rea M.C."/>
            <person name="O'Sullivan O."/>
            <person name="Ritari J."/>
            <person name="Douillard F.P."/>
            <person name="Paul Ross R."/>
            <person name="Yang R."/>
            <person name="Briner A.E."/>
            <person name="Felis G.E."/>
            <person name="de Vos W.M."/>
            <person name="Barrangou R."/>
            <person name="Klaenhammer T.R."/>
            <person name="Caufield P.W."/>
            <person name="Cui Y."/>
            <person name="Zhang H."/>
            <person name="O'Toole P.W."/>
        </authorList>
    </citation>
    <scope>NUCLEOTIDE SEQUENCE [LARGE SCALE GENOMIC DNA]</scope>
    <source>
        <strain evidence="6 7">DSM 21116</strain>
    </source>
</reference>
<comment type="subcellular location">
    <subcellularLocation>
        <location evidence="1">Membrane</location>
        <topology evidence="1">Multi-pass membrane protein</topology>
    </subcellularLocation>
</comment>
<keyword evidence="4 5" id="KW-0472">Membrane</keyword>
<evidence type="ECO:0000256" key="3">
    <source>
        <dbReference type="ARBA" id="ARBA00022989"/>
    </source>
</evidence>
<keyword evidence="7" id="KW-1185">Reference proteome</keyword>
<organism evidence="6 7">
    <name type="scientific">Liquorilactobacillus cacaonum DSM 21116</name>
    <dbReference type="NCBI Taxonomy" id="1423729"/>
    <lineage>
        <taxon>Bacteria</taxon>
        <taxon>Bacillati</taxon>
        <taxon>Bacillota</taxon>
        <taxon>Bacilli</taxon>
        <taxon>Lactobacillales</taxon>
        <taxon>Lactobacillaceae</taxon>
        <taxon>Liquorilactobacillus</taxon>
    </lineage>
</organism>
<name>A0A0R2CPG4_9LACO</name>
<evidence type="ECO:0000313" key="7">
    <source>
        <dbReference type="Proteomes" id="UP000051131"/>
    </source>
</evidence>
<evidence type="ECO:0000256" key="4">
    <source>
        <dbReference type="ARBA" id="ARBA00023136"/>
    </source>
</evidence>
<dbReference type="PATRIC" id="fig|1423729.3.peg.1199"/>
<keyword evidence="3 5" id="KW-1133">Transmembrane helix</keyword>
<feature type="transmembrane region" description="Helical" evidence="5">
    <location>
        <begin position="116"/>
        <end position="138"/>
    </location>
</feature>
<evidence type="ECO:0000256" key="5">
    <source>
        <dbReference type="SAM" id="Phobius"/>
    </source>
</evidence>
<dbReference type="Pfam" id="PF02674">
    <property type="entry name" value="Colicin_V"/>
    <property type="match status" value="1"/>
</dbReference>
<dbReference type="EMBL" id="AYZE01000015">
    <property type="protein sequence ID" value="KRM90283.1"/>
    <property type="molecule type" value="Genomic_DNA"/>
</dbReference>
<dbReference type="PANTHER" id="PTHR37306">
    <property type="entry name" value="COLICIN V PRODUCTION PROTEIN"/>
    <property type="match status" value="1"/>
</dbReference>
<sequence length="181" mass="20142">MALSLIIIVILICAFIYGMHRGLLIMLLKLISLIILFFIAHNFAGIFGNWLEQIVETFSQGSVTWNADQGSLSGSSTFYYGLAYWLILIVGGLILYRVVKTLNLIRKIPVLGQLNALAGGLVSSILSYLIIFVALIIMQSWPTVDVRQNVYGSTVAQFILQKTPVMSQNLKNWLQENDSSV</sequence>
<dbReference type="OrthoDB" id="2143375at2"/>
<dbReference type="GO" id="GO:0016020">
    <property type="term" value="C:membrane"/>
    <property type="evidence" value="ECO:0007669"/>
    <property type="project" value="UniProtKB-SubCell"/>
</dbReference>
<feature type="transmembrane region" description="Helical" evidence="5">
    <location>
        <begin position="30"/>
        <end position="51"/>
    </location>
</feature>